<dbReference type="AlphaFoldDB" id="A0A2T1DX53"/>
<keyword evidence="2" id="KW-1185">Reference proteome</keyword>
<comment type="caution">
    <text evidence="1">The sequence shown here is derived from an EMBL/GenBank/DDBJ whole genome shotgun (WGS) entry which is preliminary data.</text>
</comment>
<reference evidence="1 2" key="2">
    <citation type="submission" date="2018-03" db="EMBL/GenBank/DDBJ databases">
        <title>The ancient ancestry and fast evolution of plastids.</title>
        <authorList>
            <person name="Moore K.R."/>
            <person name="Magnabosco C."/>
            <person name="Momper L."/>
            <person name="Gold D.A."/>
            <person name="Bosak T."/>
            <person name="Fournier G.P."/>
        </authorList>
    </citation>
    <scope>NUCLEOTIDE SEQUENCE [LARGE SCALE GENOMIC DNA]</scope>
    <source>
        <strain evidence="1 2">ULC18</strain>
    </source>
</reference>
<gene>
    <name evidence="1" type="ORF">C7B82_24580</name>
</gene>
<evidence type="ECO:0000313" key="2">
    <source>
        <dbReference type="Proteomes" id="UP000239576"/>
    </source>
</evidence>
<organism evidence="1 2">
    <name type="scientific">Stenomitos frigidus ULC18</name>
    <dbReference type="NCBI Taxonomy" id="2107698"/>
    <lineage>
        <taxon>Bacteria</taxon>
        <taxon>Bacillati</taxon>
        <taxon>Cyanobacteriota</taxon>
        <taxon>Cyanophyceae</taxon>
        <taxon>Leptolyngbyales</taxon>
        <taxon>Leptolyngbyaceae</taxon>
        <taxon>Stenomitos</taxon>
    </lineage>
</organism>
<proteinExistence type="predicted"/>
<name>A0A2T1DX53_9CYAN</name>
<protein>
    <submittedName>
        <fullName evidence="1">Uncharacterized protein</fullName>
    </submittedName>
</protein>
<accession>A0A2T1DX53</accession>
<dbReference type="EMBL" id="PVWK01000133">
    <property type="protein sequence ID" value="PSB25052.1"/>
    <property type="molecule type" value="Genomic_DNA"/>
</dbReference>
<reference evidence="2" key="1">
    <citation type="submission" date="2018-02" db="EMBL/GenBank/DDBJ databases">
        <authorList>
            <person name="Moore K."/>
            <person name="Momper L."/>
        </authorList>
    </citation>
    <scope>NUCLEOTIDE SEQUENCE [LARGE SCALE GENOMIC DNA]</scope>
    <source>
        <strain evidence="2">ULC18</strain>
    </source>
</reference>
<sequence>MPVQNDSPQSTIAQMIDRIVRFGSITRVDENYFLHALVAETPLSQQEQSQARNVFDQDGALAGC</sequence>
<dbReference type="Proteomes" id="UP000239576">
    <property type="component" value="Unassembled WGS sequence"/>
</dbReference>
<dbReference type="RefSeq" id="WP_106259407.1">
    <property type="nucleotide sequence ID" value="NZ_CAWNSW010000031.1"/>
</dbReference>
<evidence type="ECO:0000313" key="1">
    <source>
        <dbReference type="EMBL" id="PSB25052.1"/>
    </source>
</evidence>